<evidence type="ECO:0000256" key="4">
    <source>
        <dbReference type="ARBA" id="ARBA00022475"/>
    </source>
</evidence>
<dbReference type="GO" id="GO:0005886">
    <property type="term" value="C:plasma membrane"/>
    <property type="evidence" value="ECO:0007669"/>
    <property type="project" value="UniProtKB-SubCell"/>
</dbReference>
<evidence type="ECO:0000256" key="3">
    <source>
        <dbReference type="ARBA" id="ARBA00022448"/>
    </source>
</evidence>
<evidence type="ECO:0000256" key="2">
    <source>
        <dbReference type="ARBA" id="ARBA00009137"/>
    </source>
</evidence>
<feature type="transmembrane region" description="Helical" evidence="13">
    <location>
        <begin position="183"/>
        <end position="207"/>
    </location>
</feature>
<evidence type="ECO:0000256" key="6">
    <source>
        <dbReference type="ARBA" id="ARBA00022538"/>
    </source>
</evidence>
<keyword evidence="7 13" id="KW-0812">Transmembrane</keyword>
<dbReference type="AlphaFoldDB" id="A0A379EXQ8"/>
<feature type="binding site" evidence="12">
    <location>
        <position position="111"/>
    </location>
    <ligand>
        <name>K(+)</name>
        <dbReference type="ChEBI" id="CHEBI:29103"/>
    </ligand>
</feature>
<feature type="binding site" evidence="12">
    <location>
        <position position="112"/>
    </location>
    <ligand>
        <name>K(+)</name>
        <dbReference type="ChEBI" id="CHEBI:29103"/>
    </ligand>
</feature>
<dbReference type="OrthoDB" id="9810952at2"/>
<dbReference type="InterPro" id="IPR004772">
    <property type="entry name" value="TrkH"/>
</dbReference>
<keyword evidence="3" id="KW-0813">Transport</keyword>
<evidence type="ECO:0000256" key="8">
    <source>
        <dbReference type="ARBA" id="ARBA00022958"/>
    </source>
</evidence>
<dbReference type="PANTHER" id="PTHR32024:SF2">
    <property type="entry name" value="TRK SYSTEM POTASSIUM UPTAKE PROTEIN TRKG-RELATED"/>
    <property type="match status" value="1"/>
</dbReference>
<feature type="transmembrane region" description="Helical" evidence="13">
    <location>
        <begin position="239"/>
        <end position="261"/>
    </location>
</feature>
<accession>A0A379EXQ8</accession>
<evidence type="ECO:0000256" key="1">
    <source>
        <dbReference type="ARBA" id="ARBA00004429"/>
    </source>
</evidence>
<evidence type="ECO:0000313" key="14">
    <source>
        <dbReference type="EMBL" id="SUC11171.1"/>
    </source>
</evidence>
<evidence type="ECO:0000256" key="13">
    <source>
        <dbReference type="SAM" id="Phobius"/>
    </source>
</evidence>
<evidence type="ECO:0000256" key="5">
    <source>
        <dbReference type="ARBA" id="ARBA00022519"/>
    </source>
</evidence>
<dbReference type="GO" id="GO:0015379">
    <property type="term" value="F:potassium:chloride symporter activity"/>
    <property type="evidence" value="ECO:0007669"/>
    <property type="project" value="InterPro"/>
</dbReference>
<feature type="transmembrane region" description="Helical" evidence="13">
    <location>
        <begin position="330"/>
        <end position="352"/>
    </location>
</feature>
<organism evidence="14 15">
    <name type="scientific">Prevotella pallens</name>
    <dbReference type="NCBI Taxonomy" id="60133"/>
    <lineage>
        <taxon>Bacteria</taxon>
        <taxon>Pseudomonadati</taxon>
        <taxon>Bacteroidota</taxon>
        <taxon>Bacteroidia</taxon>
        <taxon>Bacteroidales</taxon>
        <taxon>Prevotellaceae</taxon>
        <taxon>Prevotella</taxon>
    </lineage>
</organism>
<keyword evidence="11 13" id="KW-0472">Membrane</keyword>
<dbReference type="InterPro" id="IPR003445">
    <property type="entry name" value="Cat_transpt"/>
</dbReference>
<reference evidence="14 15" key="1">
    <citation type="submission" date="2018-06" db="EMBL/GenBank/DDBJ databases">
        <authorList>
            <consortium name="Pathogen Informatics"/>
            <person name="Doyle S."/>
        </authorList>
    </citation>
    <scope>NUCLEOTIDE SEQUENCE [LARGE SCALE GENOMIC DNA]</scope>
    <source>
        <strain evidence="14 15">NCTC13043</strain>
    </source>
</reference>
<evidence type="ECO:0000256" key="11">
    <source>
        <dbReference type="ARBA" id="ARBA00023136"/>
    </source>
</evidence>
<feature type="binding site" evidence="12">
    <location>
        <position position="433"/>
    </location>
    <ligand>
        <name>K(+)</name>
        <dbReference type="ChEBI" id="CHEBI:29103"/>
    </ligand>
</feature>
<dbReference type="PANTHER" id="PTHR32024">
    <property type="entry name" value="TRK SYSTEM POTASSIUM UPTAKE PROTEIN TRKG-RELATED"/>
    <property type="match status" value="1"/>
</dbReference>
<feature type="transmembrane region" description="Helical" evidence="13">
    <location>
        <begin position="395"/>
        <end position="418"/>
    </location>
</feature>
<feature type="transmembrane region" description="Helical" evidence="13">
    <location>
        <begin position="454"/>
        <end position="477"/>
    </location>
</feature>
<feature type="binding site" evidence="12">
    <location>
        <position position="220"/>
    </location>
    <ligand>
        <name>K(+)</name>
        <dbReference type="ChEBI" id="CHEBI:29103"/>
    </ligand>
</feature>
<dbReference type="RefSeq" id="WP_115082593.1">
    <property type="nucleotide sequence ID" value="NZ_CAUOZC010000017.1"/>
</dbReference>
<keyword evidence="9 13" id="KW-1133">Transmembrane helix</keyword>
<keyword evidence="10" id="KW-0406">Ion transport</keyword>
<dbReference type="GO" id="GO:0046872">
    <property type="term" value="F:metal ion binding"/>
    <property type="evidence" value="ECO:0007669"/>
    <property type="project" value="UniProtKB-KW"/>
</dbReference>
<feature type="transmembrane region" description="Helical" evidence="13">
    <location>
        <begin position="7"/>
        <end position="31"/>
    </location>
</feature>
<feature type="transmembrane region" description="Helical" evidence="13">
    <location>
        <begin position="136"/>
        <end position="162"/>
    </location>
</feature>
<keyword evidence="8 12" id="KW-0630">Potassium</keyword>
<dbReference type="GeneID" id="78569760"/>
<sequence length="485" mass="53413">MLNLKTIAKIIGALLGLEALLMSVCLCVSLLYQDKDIIAFIWSILITIVAGGAFRLMGRHANNTISRRDAYFVVAVTWIIFSLFGTLPFLISGYITSFTNAFFETMSGFTTTGASIVDFPEHFPKGLLFWRSLTQWIGGLGIVFFTIAILPSLVGGSLKVFAAEATGPIKSKLHPRLSMGAKWIWMVYFVLTAACVVSYKVCGMNWFDAFNYAMTSTATGGFSTESGSIATFHSPAEEYVCTIFCFLSGVNFTLLYTSVAGFKLKEMLKNSEFKFYAAMIAGFTLFIMLELIFRCNYEVEHAFRSSAFQVVSFITTTGLFSDDAAKWPHVTWVVLAACMFFGGSSGSTSGGIKSIRGVMLVKVIKNEFRQILHPNAVLPMKVDGYNVQMCKRVTLLAFIGLYLFLAVICAFTMIAAGINSTNSMTITLSSLGNVGPTLGLEIGPTMSWNELPDFAKWISSFLMLVGRLELFSVLVLFTPSFWKEN</sequence>
<feature type="binding site" evidence="12">
    <location>
        <position position="316"/>
    </location>
    <ligand>
        <name>K(+)</name>
        <dbReference type="ChEBI" id="CHEBI:29103"/>
    </ligand>
</feature>
<feature type="transmembrane region" description="Helical" evidence="13">
    <location>
        <begin position="37"/>
        <end position="58"/>
    </location>
</feature>
<feature type="transmembrane region" description="Helical" evidence="13">
    <location>
        <begin position="70"/>
        <end position="95"/>
    </location>
</feature>
<evidence type="ECO:0000256" key="9">
    <source>
        <dbReference type="ARBA" id="ARBA00022989"/>
    </source>
</evidence>
<evidence type="ECO:0000313" key="15">
    <source>
        <dbReference type="Proteomes" id="UP000254235"/>
    </source>
</evidence>
<evidence type="ECO:0000256" key="7">
    <source>
        <dbReference type="ARBA" id="ARBA00022692"/>
    </source>
</evidence>
<dbReference type="EMBL" id="UGTP01000001">
    <property type="protein sequence ID" value="SUC11171.1"/>
    <property type="molecule type" value="Genomic_DNA"/>
</dbReference>
<dbReference type="PIRSF" id="PIRSF006247">
    <property type="entry name" value="TrkH"/>
    <property type="match status" value="1"/>
</dbReference>
<comment type="similarity">
    <text evidence="2">Belongs to the TrkH potassium transport family.</text>
</comment>
<feature type="transmembrane region" description="Helical" evidence="13">
    <location>
        <begin position="273"/>
        <end position="293"/>
    </location>
</feature>
<keyword evidence="4" id="KW-1003">Cell membrane</keyword>
<feature type="binding site" evidence="12">
    <location>
        <position position="434"/>
    </location>
    <ligand>
        <name>K(+)</name>
        <dbReference type="ChEBI" id="CHEBI:29103"/>
    </ligand>
</feature>
<dbReference type="Proteomes" id="UP000254235">
    <property type="component" value="Unassembled WGS sequence"/>
</dbReference>
<dbReference type="Pfam" id="PF02386">
    <property type="entry name" value="TrkH"/>
    <property type="match status" value="1"/>
</dbReference>
<evidence type="ECO:0000256" key="12">
    <source>
        <dbReference type="PIRSR" id="PIRSR006247-1"/>
    </source>
</evidence>
<feature type="binding site" evidence="12">
    <location>
        <position position="317"/>
    </location>
    <ligand>
        <name>K(+)</name>
        <dbReference type="ChEBI" id="CHEBI:29103"/>
    </ligand>
</feature>
<comment type="subcellular location">
    <subcellularLocation>
        <location evidence="1">Cell inner membrane</location>
        <topology evidence="1">Multi-pass membrane protein</topology>
    </subcellularLocation>
</comment>
<keyword evidence="5" id="KW-0997">Cell inner membrane</keyword>
<gene>
    <name evidence="14" type="primary">trkG</name>
    <name evidence="14" type="ORF">NCTC13043_00011</name>
</gene>
<proteinExistence type="inferred from homology"/>
<keyword evidence="6" id="KW-0633">Potassium transport</keyword>
<name>A0A379EXQ8_9BACT</name>
<protein>
    <submittedName>
        <fullName evidence="14">Trk system potassium uptake protein trkG</fullName>
    </submittedName>
</protein>
<evidence type="ECO:0000256" key="10">
    <source>
        <dbReference type="ARBA" id="ARBA00023065"/>
    </source>
</evidence>
<keyword evidence="12" id="KW-0479">Metal-binding</keyword>